<dbReference type="WBParaSite" id="PSAMB.scaffold308size57750.g4492.t1">
    <property type="protein sequence ID" value="PSAMB.scaffold308size57750.g4492.t1"/>
    <property type="gene ID" value="PSAMB.scaffold308size57750.g4492"/>
</dbReference>
<protein>
    <submittedName>
        <fullName evidence="3">Uncharacterized protein</fullName>
    </submittedName>
</protein>
<keyword evidence="1" id="KW-1133">Transmembrane helix</keyword>
<feature type="transmembrane region" description="Helical" evidence="1">
    <location>
        <begin position="25"/>
        <end position="44"/>
    </location>
</feature>
<reference evidence="3" key="1">
    <citation type="submission" date="2022-11" db="UniProtKB">
        <authorList>
            <consortium name="WormBaseParasite"/>
        </authorList>
    </citation>
    <scope>IDENTIFICATION</scope>
</reference>
<feature type="transmembrane region" description="Helical" evidence="1">
    <location>
        <begin position="50"/>
        <end position="78"/>
    </location>
</feature>
<name>A0A914W5C3_9BILA</name>
<organism evidence="2 3">
    <name type="scientific">Plectus sambesii</name>
    <dbReference type="NCBI Taxonomy" id="2011161"/>
    <lineage>
        <taxon>Eukaryota</taxon>
        <taxon>Metazoa</taxon>
        <taxon>Ecdysozoa</taxon>
        <taxon>Nematoda</taxon>
        <taxon>Chromadorea</taxon>
        <taxon>Plectida</taxon>
        <taxon>Plectina</taxon>
        <taxon>Plectoidea</taxon>
        <taxon>Plectidae</taxon>
        <taxon>Plectus</taxon>
    </lineage>
</organism>
<dbReference type="AlphaFoldDB" id="A0A914W5C3"/>
<accession>A0A914W5C3</accession>
<feature type="transmembrane region" description="Helical" evidence="1">
    <location>
        <begin position="85"/>
        <end position="114"/>
    </location>
</feature>
<feature type="transmembrane region" description="Helical" evidence="1">
    <location>
        <begin position="136"/>
        <end position="157"/>
    </location>
</feature>
<keyword evidence="2" id="KW-1185">Reference proteome</keyword>
<keyword evidence="1" id="KW-0472">Membrane</keyword>
<proteinExistence type="predicted"/>
<evidence type="ECO:0000313" key="3">
    <source>
        <dbReference type="WBParaSite" id="PSAMB.scaffold308size57750.g4492.t1"/>
    </source>
</evidence>
<keyword evidence="1" id="KW-0812">Transmembrane</keyword>
<evidence type="ECO:0000256" key="1">
    <source>
        <dbReference type="SAM" id="Phobius"/>
    </source>
</evidence>
<sequence>MVVQKVAFYDDKHDHDAVRNRQHCLFSRCHVVTGTSIFLTIYLIGTFLKALFFLLFFLHGLFLLVLPAAVVICTYFGIKTENHKYFWPFIAISIFHIIISIAAGAMFTYIAIFLPKYLLMVLNLVRGRMDQDVNDGYIVCSVLFLSFLVIFSLYNYWQLRVVLSCKKYYKAKSELVSFSNSTSEPQALNVNYLLNDDMGKRPTM</sequence>
<evidence type="ECO:0000313" key="2">
    <source>
        <dbReference type="Proteomes" id="UP000887566"/>
    </source>
</evidence>
<dbReference type="Proteomes" id="UP000887566">
    <property type="component" value="Unplaced"/>
</dbReference>